<dbReference type="eggNOG" id="COG1146">
    <property type="taxonomic scope" value="Bacteria"/>
</dbReference>
<dbReference type="GO" id="GO:0051536">
    <property type="term" value="F:iron-sulfur cluster binding"/>
    <property type="evidence" value="ECO:0007669"/>
    <property type="project" value="UniProtKB-KW"/>
</dbReference>
<evidence type="ECO:0000256" key="2">
    <source>
        <dbReference type="ARBA" id="ARBA00023004"/>
    </source>
</evidence>
<feature type="domain" description="4Fe-4S ferredoxin-type" evidence="4">
    <location>
        <begin position="1"/>
        <end position="30"/>
    </location>
</feature>
<evidence type="ECO:0000259" key="4">
    <source>
        <dbReference type="PROSITE" id="PS51379"/>
    </source>
</evidence>
<evidence type="ECO:0000313" key="6">
    <source>
        <dbReference type="Proteomes" id="UP000004728"/>
    </source>
</evidence>
<sequence>MIAALVAERCTNCAACVAACPTQVFEPGPTAPVLARVDACQTCYLCELACREDALWVNPDDADASHPPLDVLLASGQLGQVRRDHGWDEPFDAGQLDDYRLLGPLLNEGAEIAARRYAEQG</sequence>
<dbReference type="SUPFAM" id="SSF54862">
    <property type="entry name" value="4Fe-4S ferredoxins"/>
    <property type="match status" value="1"/>
</dbReference>
<dbReference type="PROSITE" id="PS51379">
    <property type="entry name" value="4FE4S_FER_2"/>
    <property type="match status" value="2"/>
</dbReference>
<feature type="domain" description="4Fe-4S ferredoxin-type" evidence="4">
    <location>
        <begin position="31"/>
        <end position="60"/>
    </location>
</feature>
<dbReference type="OrthoDB" id="9800445at2"/>
<dbReference type="AlphaFoldDB" id="F1Z7F3"/>
<dbReference type="HOGENOM" id="CLU_152535_1_0_5"/>
<organism evidence="5 6">
    <name type="scientific">Novosphingobium nitrogenifigens DSM 19370</name>
    <dbReference type="NCBI Taxonomy" id="983920"/>
    <lineage>
        <taxon>Bacteria</taxon>
        <taxon>Pseudomonadati</taxon>
        <taxon>Pseudomonadota</taxon>
        <taxon>Alphaproteobacteria</taxon>
        <taxon>Sphingomonadales</taxon>
        <taxon>Sphingomonadaceae</taxon>
        <taxon>Novosphingobium</taxon>
    </lineage>
</organism>
<protein>
    <submittedName>
        <fullName evidence="5">4Fe-4S ferredoxin iron-sulfur binding domain-containing protein</fullName>
    </submittedName>
</protein>
<dbReference type="InterPro" id="IPR017896">
    <property type="entry name" value="4Fe4S_Fe-S-bd"/>
</dbReference>
<name>F1Z7F3_9SPHN</name>
<dbReference type="Gene3D" id="3.30.70.20">
    <property type="match status" value="1"/>
</dbReference>
<dbReference type="Pfam" id="PF13187">
    <property type="entry name" value="Fer4_9"/>
    <property type="match status" value="1"/>
</dbReference>
<dbReference type="InParanoid" id="F1Z7F3"/>
<comment type="caution">
    <text evidence="5">The sequence shown here is derived from an EMBL/GenBank/DDBJ whole genome shotgun (WGS) entry which is preliminary data.</text>
</comment>
<dbReference type="PROSITE" id="PS00198">
    <property type="entry name" value="4FE4S_FER_1"/>
    <property type="match status" value="1"/>
</dbReference>
<gene>
    <name evidence="5" type="ORF">Y88_1497</name>
</gene>
<accession>F1Z7F3</accession>
<keyword evidence="3" id="KW-0411">Iron-sulfur</keyword>
<dbReference type="InterPro" id="IPR017900">
    <property type="entry name" value="4Fe4S_Fe_S_CS"/>
</dbReference>
<dbReference type="GO" id="GO:0046872">
    <property type="term" value="F:metal ion binding"/>
    <property type="evidence" value="ECO:0007669"/>
    <property type="project" value="UniProtKB-KW"/>
</dbReference>
<keyword evidence="6" id="KW-1185">Reference proteome</keyword>
<dbReference type="EMBL" id="AEWJ01000032">
    <property type="protein sequence ID" value="EGD59465.1"/>
    <property type="molecule type" value="Genomic_DNA"/>
</dbReference>
<keyword evidence="1" id="KW-0479">Metal-binding</keyword>
<dbReference type="Proteomes" id="UP000004728">
    <property type="component" value="Unassembled WGS sequence"/>
</dbReference>
<reference evidence="5 6" key="1">
    <citation type="journal article" date="2012" name="J. Bacteriol.">
        <title>Draft Genome Sequence of Novosphingobium nitrogenifigens Y88T.</title>
        <authorList>
            <person name="Strabala T.J."/>
            <person name="Macdonald L."/>
            <person name="Liu V."/>
            <person name="Smit A.M."/>
        </authorList>
    </citation>
    <scope>NUCLEOTIDE SEQUENCE [LARGE SCALE GENOMIC DNA]</scope>
    <source>
        <strain evidence="5 6">DSM 19370</strain>
    </source>
</reference>
<dbReference type="STRING" id="983920.Y88_1497"/>
<proteinExistence type="predicted"/>
<evidence type="ECO:0000313" key="5">
    <source>
        <dbReference type="EMBL" id="EGD59465.1"/>
    </source>
</evidence>
<keyword evidence="2" id="KW-0408">Iron</keyword>
<dbReference type="RefSeq" id="WP_008067617.1">
    <property type="nucleotide sequence ID" value="NZ_AQWK01000015.1"/>
</dbReference>
<evidence type="ECO:0000256" key="3">
    <source>
        <dbReference type="ARBA" id="ARBA00023014"/>
    </source>
</evidence>
<evidence type="ECO:0000256" key="1">
    <source>
        <dbReference type="ARBA" id="ARBA00022723"/>
    </source>
</evidence>